<gene>
    <name evidence="1" type="ORF">Sjap_018901</name>
</gene>
<dbReference type="AlphaFoldDB" id="A0AAP0I8S4"/>
<evidence type="ECO:0000313" key="1">
    <source>
        <dbReference type="EMBL" id="KAK9110841.1"/>
    </source>
</evidence>
<proteinExistence type="predicted"/>
<reference evidence="1 2" key="1">
    <citation type="submission" date="2024-01" db="EMBL/GenBank/DDBJ databases">
        <title>Genome assemblies of Stephania.</title>
        <authorList>
            <person name="Yang L."/>
        </authorList>
    </citation>
    <scope>NUCLEOTIDE SEQUENCE [LARGE SCALE GENOMIC DNA]</scope>
    <source>
        <strain evidence="1">QJT</strain>
        <tissue evidence="1">Leaf</tissue>
    </source>
</reference>
<sequence length="141" mass="16073">MDKSPYSLHCQYFTPLELSYLQVYRCWLCFDMMWNGCFYGSFLPKKLPLSLSEDCLNDAAKGVKGLSSKISDCKHVMCLRQGCMTKIEIGDDVVASIEATESTTPPCQTFNFRHILMPNSDLHRTPLLFLAFQLVETFCCC</sequence>
<protein>
    <submittedName>
        <fullName evidence="1">Uncharacterized protein</fullName>
    </submittedName>
</protein>
<accession>A0AAP0I8S4</accession>
<organism evidence="1 2">
    <name type="scientific">Stephania japonica</name>
    <dbReference type="NCBI Taxonomy" id="461633"/>
    <lineage>
        <taxon>Eukaryota</taxon>
        <taxon>Viridiplantae</taxon>
        <taxon>Streptophyta</taxon>
        <taxon>Embryophyta</taxon>
        <taxon>Tracheophyta</taxon>
        <taxon>Spermatophyta</taxon>
        <taxon>Magnoliopsida</taxon>
        <taxon>Ranunculales</taxon>
        <taxon>Menispermaceae</taxon>
        <taxon>Menispermoideae</taxon>
        <taxon>Cissampelideae</taxon>
        <taxon>Stephania</taxon>
    </lineage>
</organism>
<comment type="caution">
    <text evidence="1">The sequence shown here is derived from an EMBL/GenBank/DDBJ whole genome shotgun (WGS) entry which is preliminary data.</text>
</comment>
<keyword evidence="2" id="KW-1185">Reference proteome</keyword>
<evidence type="ECO:0000313" key="2">
    <source>
        <dbReference type="Proteomes" id="UP001417504"/>
    </source>
</evidence>
<dbReference type="EMBL" id="JBBNAE010000007">
    <property type="protein sequence ID" value="KAK9110841.1"/>
    <property type="molecule type" value="Genomic_DNA"/>
</dbReference>
<dbReference type="Proteomes" id="UP001417504">
    <property type="component" value="Unassembled WGS sequence"/>
</dbReference>
<name>A0AAP0I8S4_9MAGN</name>